<evidence type="ECO:0000259" key="3">
    <source>
        <dbReference type="Pfam" id="PF17782"/>
    </source>
</evidence>
<dbReference type="KEGG" id="cphy:B5808_06105"/>
<protein>
    <submittedName>
        <fullName evidence="4">DNA protecting protein DprA</fullName>
    </submittedName>
</protein>
<comment type="similarity">
    <text evidence="1">Belongs to the DprA/Smf family.</text>
</comment>
<dbReference type="PANTHER" id="PTHR43022">
    <property type="entry name" value="PROTEIN SMF"/>
    <property type="match status" value="1"/>
</dbReference>
<evidence type="ECO:0000313" key="5">
    <source>
        <dbReference type="Proteomes" id="UP000192775"/>
    </source>
</evidence>
<keyword evidence="5" id="KW-1185">Reference proteome</keyword>
<evidence type="ECO:0000256" key="1">
    <source>
        <dbReference type="ARBA" id="ARBA00006525"/>
    </source>
</evidence>
<dbReference type="STRING" id="1619308.B5808_06105"/>
<name>A0A1X9LSH2_9MICO</name>
<evidence type="ECO:0000313" key="4">
    <source>
        <dbReference type="EMBL" id="ARJ04840.1"/>
    </source>
</evidence>
<feature type="domain" description="Smf/DprA SLOG" evidence="2">
    <location>
        <begin position="119"/>
        <end position="329"/>
    </location>
</feature>
<organism evidence="4 5">
    <name type="scientific">Cnuibacter physcomitrellae</name>
    <dbReference type="NCBI Taxonomy" id="1619308"/>
    <lineage>
        <taxon>Bacteria</taxon>
        <taxon>Bacillati</taxon>
        <taxon>Actinomycetota</taxon>
        <taxon>Actinomycetes</taxon>
        <taxon>Micrococcales</taxon>
        <taxon>Microbacteriaceae</taxon>
        <taxon>Cnuibacter</taxon>
    </lineage>
</organism>
<feature type="domain" description="DprA winged helix" evidence="3">
    <location>
        <begin position="347"/>
        <end position="396"/>
    </location>
</feature>
<dbReference type="InterPro" id="IPR057666">
    <property type="entry name" value="DrpA_SLOG"/>
</dbReference>
<dbReference type="InterPro" id="IPR036388">
    <property type="entry name" value="WH-like_DNA-bd_sf"/>
</dbReference>
<reference evidence="4 5" key="1">
    <citation type="submission" date="2017-04" db="EMBL/GenBank/DDBJ databases">
        <authorList>
            <person name="Afonso C.L."/>
            <person name="Miller P.J."/>
            <person name="Scott M.A."/>
            <person name="Spackman E."/>
            <person name="Goraichik I."/>
            <person name="Dimitrov K.M."/>
            <person name="Suarez D.L."/>
            <person name="Swayne D.E."/>
        </authorList>
    </citation>
    <scope>NUCLEOTIDE SEQUENCE [LARGE SCALE GENOMIC DNA]</scope>
    <source>
        <strain evidence="5">XA(T)</strain>
    </source>
</reference>
<dbReference type="PANTHER" id="PTHR43022:SF1">
    <property type="entry name" value="PROTEIN SMF"/>
    <property type="match status" value="1"/>
</dbReference>
<dbReference type="Pfam" id="PF17782">
    <property type="entry name" value="WHD_DprA"/>
    <property type="match status" value="1"/>
</dbReference>
<proteinExistence type="inferred from homology"/>
<dbReference type="Proteomes" id="UP000192775">
    <property type="component" value="Chromosome"/>
</dbReference>
<dbReference type="NCBIfam" id="TIGR00732">
    <property type="entry name" value="dprA"/>
    <property type="match status" value="1"/>
</dbReference>
<dbReference type="InterPro" id="IPR003488">
    <property type="entry name" value="DprA"/>
</dbReference>
<gene>
    <name evidence="4" type="ORF">B5808_06105</name>
</gene>
<dbReference type="AlphaFoldDB" id="A0A1X9LSH2"/>
<dbReference type="Gene3D" id="1.10.10.10">
    <property type="entry name" value="Winged helix-like DNA-binding domain superfamily/Winged helix DNA-binding domain"/>
    <property type="match status" value="1"/>
</dbReference>
<dbReference type="Pfam" id="PF02481">
    <property type="entry name" value="DNA_processg_A"/>
    <property type="match status" value="1"/>
</dbReference>
<dbReference type="SUPFAM" id="SSF102405">
    <property type="entry name" value="MCP/YpsA-like"/>
    <property type="match status" value="1"/>
</dbReference>
<dbReference type="EMBL" id="CP020715">
    <property type="protein sequence ID" value="ARJ04840.1"/>
    <property type="molecule type" value="Genomic_DNA"/>
</dbReference>
<dbReference type="Gene3D" id="3.40.50.450">
    <property type="match status" value="1"/>
</dbReference>
<evidence type="ECO:0000259" key="2">
    <source>
        <dbReference type="Pfam" id="PF02481"/>
    </source>
</evidence>
<sequence>MTVYQLDAAMVRDAVTAARPDSPDDEEAVSSAFARAAWSVLCEPGDGVAGDVVAACGADRALSLLLERADPQRWLDAGGGRLDVGAAEVAAGIERWSPRLSARGVVSALTSAARLGARLVLPGDAAWPSGADDLGRHAPLALWVRGRLAALEPPGGSVAVVGSRDSTAYGEHMAIEIAGGLGDRGFSVVSGAAYGIDAAAHRAALAVKRTTVAFVAGGVDRAYPAGHRDLLTRIAAYGAVVAELPCGASPTRWRFLQRNRLIAACSQAVVVVEAGRRSGSLNTAGHAAALGRPLGAVPGPATSALSAGCHRLLREYDAACVTSADEVAELALGRLPTEQPTLLEGMADDPDAVRVLDALSPRSARAADELARRTGLAPRTVAATLGLLALGGRVRESATGWVRA</sequence>
<dbReference type="RefSeq" id="WP_085018978.1">
    <property type="nucleotide sequence ID" value="NZ_BMHD01000002.1"/>
</dbReference>
<dbReference type="GO" id="GO:0009294">
    <property type="term" value="P:DNA-mediated transformation"/>
    <property type="evidence" value="ECO:0007669"/>
    <property type="project" value="InterPro"/>
</dbReference>
<accession>A0A1X9LSH2</accession>
<dbReference type="InterPro" id="IPR041614">
    <property type="entry name" value="DprA_WH"/>
</dbReference>